<evidence type="ECO:0000256" key="1">
    <source>
        <dbReference type="ARBA" id="ARBA00023125"/>
    </source>
</evidence>
<dbReference type="InterPro" id="IPR012340">
    <property type="entry name" value="NA-bd_OB-fold"/>
</dbReference>
<reference evidence="4 5" key="1">
    <citation type="journal article" date="2019" name="Microorganisms">
        <title>Systematic Affiliation and Genome Analysis of Subtercola vilae DB165(T) with Particular Emphasis on Cold Adaptation of an Isolate from a High-Altitude Cold Volcano Lake.</title>
        <authorList>
            <person name="Villalobos A.S."/>
            <person name="Wiese J."/>
            <person name="Imhoff J.F."/>
            <person name="Dorador C."/>
            <person name="Keller A."/>
            <person name="Hentschel U."/>
        </authorList>
    </citation>
    <scope>NUCLEOTIDE SEQUENCE [LARGE SCALE GENOMIC DNA]</scope>
    <source>
        <strain evidence="4 5">DB165</strain>
    </source>
</reference>
<gene>
    <name evidence="4" type="ORF">D4765_07060</name>
</gene>
<dbReference type="Pfam" id="PF00436">
    <property type="entry name" value="SSB"/>
    <property type="match status" value="1"/>
</dbReference>
<dbReference type="EMBL" id="QYRT01000009">
    <property type="protein sequence ID" value="TIH38328.1"/>
    <property type="molecule type" value="Genomic_DNA"/>
</dbReference>
<dbReference type="SUPFAM" id="SSF50249">
    <property type="entry name" value="Nucleic acid-binding proteins"/>
    <property type="match status" value="1"/>
</dbReference>
<evidence type="ECO:0000313" key="4">
    <source>
        <dbReference type="EMBL" id="TIH38328.1"/>
    </source>
</evidence>
<proteinExistence type="predicted"/>
<evidence type="ECO:0000256" key="3">
    <source>
        <dbReference type="SAM" id="MobiDB-lite"/>
    </source>
</evidence>
<dbReference type="CDD" id="cd04496">
    <property type="entry name" value="SSB_OBF"/>
    <property type="match status" value="1"/>
</dbReference>
<protein>
    <submittedName>
        <fullName evidence="4">Single-stranded DNA-binding protein</fullName>
    </submittedName>
</protein>
<name>A0A4T2C7P3_9MICO</name>
<dbReference type="Gene3D" id="2.40.50.140">
    <property type="entry name" value="Nucleic acid-binding proteins"/>
    <property type="match status" value="1"/>
</dbReference>
<accession>A0A4T2C7P3</accession>
<dbReference type="InterPro" id="IPR000424">
    <property type="entry name" value="Primosome_PriB/ssb"/>
</dbReference>
<dbReference type="PROSITE" id="PS50935">
    <property type="entry name" value="SSB"/>
    <property type="match status" value="1"/>
</dbReference>
<evidence type="ECO:0000256" key="2">
    <source>
        <dbReference type="PROSITE-ProRule" id="PRU00252"/>
    </source>
</evidence>
<feature type="region of interest" description="Disordered" evidence="3">
    <location>
        <begin position="121"/>
        <end position="184"/>
    </location>
</feature>
<sequence length="184" mass="19650">MTDSIALTGVVATAPRHITTSEGLDITSFRLASSQRRFDKNRQTWVDMGTNWYTVTAFRQLASNLAVSVQKGDRVVTAGRIRIREWENGEKSGTTIEIEAETVGHDLAWGNSLFTKSLSESVPSSSMSERAPVSQSAASRPADSWAVPGISGDAFLPDDEADPGEGSADSEVSSNTAPLDSSGR</sequence>
<dbReference type="OrthoDB" id="4427276at2"/>
<organism evidence="4 5">
    <name type="scientific">Subtercola vilae</name>
    <dbReference type="NCBI Taxonomy" id="2056433"/>
    <lineage>
        <taxon>Bacteria</taxon>
        <taxon>Bacillati</taxon>
        <taxon>Actinomycetota</taxon>
        <taxon>Actinomycetes</taxon>
        <taxon>Micrococcales</taxon>
        <taxon>Microbacteriaceae</taxon>
        <taxon>Subtercola</taxon>
    </lineage>
</organism>
<keyword evidence="1 2" id="KW-0238">DNA-binding</keyword>
<dbReference type="Proteomes" id="UP000306192">
    <property type="component" value="Unassembled WGS sequence"/>
</dbReference>
<dbReference type="AlphaFoldDB" id="A0A4T2C7P3"/>
<evidence type="ECO:0000313" key="5">
    <source>
        <dbReference type="Proteomes" id="UP000306192"/>
    </source>
</evidence>
<keyword evidence="5" id="KW-1185">Reference proteome</keyword>
<dbReference type="GO" id="GO:0003697">
    <property type="term" value="F:single-stranded DNA binding"/>
    <property type="evidence" value="ECO:0007669"/>
    <property type="project" value="InterPro"/>
</dbReference>
<comment type="caution">
    <text evidence="4">The sequence shown here is derived from an EMBL/GenBank/DDBJ whole genome shotgun (WGS) entry which is preliminary data.</text>
</comment>
<dbReference type="RefSeq" id="WP_136641577.1">
    <property type="nucleotide sequence ID" value="NZ_QYRT01000009.1"/>
</dbReference>
<feature type="compositionally biased region" description="Polar residues" evidence="3">
    <location>
        <begin position="170"/>
        <end position="184"/>
    </location>
</feature>